<evidence type="ECO:0000313" key="1">
    <source>
        <dbReference type="EMBL" id="CAD7084072.1"/>
    </source>
</evidence>
<evidence type="ECO:0000313" key="2">
    <source>
        <dbReference type="Proteomes" id="UP000594454"/>
    </source>
</evidence>
<accession>A0A7R8UNH1</accession>
<dbReference type="EMBL" id="LR899011">
    <property type="protein sequence ID" value="CAD7084072.1"/>
    <property type="molecule type" value="Genomic_DNA"/>
</dbReference>
<protein>
    <submittedName>
        <fullName evidence="1">Uncharacterized protein</fullName>
    </submittedName>
</protein>
<dbReference type="Proteomes" id="UP000594454">
    <property type="component" value="Chromosome 3"/>
</dbReference>
<organism evidence="1 2">
    <name type="scientific">Hermetia illucens</name>
    <name type="common">Black soldier fly</name>
    <dbReference type="NCBI Taxonomy" id="343691"/>
    <lineage>
        <taxon>Eukaryota</taxon>
        <taxon>Metazoa</taxon>
        <taxon>Ecdysozoa</taxon>
        <taxon>Arthropoda</taxon>
        <taxon>Hexapoda</taxon>
        <taxon>Insecta</taxon>
        <taxon>Pterygota</taxon>
        <taxon>Neoptera</taxon>
        <taxon>Endopterygota</taxon>
        <taxon>Diptera</taxon>
        <taxon>Brachycera</taxon>
        <taxon>Stratiomyomorpha</taxon>
        <taxon>Stratiomyidae</taxon>
        <taxon>Hermetiinae</taxon>
        <taxon>Hermetia</taxon>
    </lineage>
</organism>
<name>A0A7R8UNH1_HERIL</name>
<proteinExistence type="predicted"/>
<gene>
    <name evidence="1" type="ORF">HERILL_LOCUS6987</name>
</gene>
<dbReference type="AlphaFoldDB" id="A0A7R8UNH1"/>
<dbReference type="InParanoid" id="A0A7R8UNH1"/>
<keyword evidence="2" id="KW-1185">Reference proteome</keyword>
<sequence length="142" mass="15809">MKAGTRSVLVTSTVPSVEADGTTVEAGVLSFMPLLSVLGFETSVTVVLNETVVPLVVSWLAFSRLSPTVDIVLCGSLNSEYDHYLTLTYLFLLWSCFCANFQLIMLCGNEKEKCTLVEVITHKFSRPKTLQRRMQSKIRKPD</sequence>
<reference evidence="1 2" key="1">
    <citation type="submission" date="2020-11" db="EMBL/GenBank/DDBJ databases">
        <authorList>
            <person name="Wallbank WR R."/>
            <person name="Pardo Diaz C."/>
            <person name="Kozak K."/>
            <person name="Martin S."/>
            <person name="Jiggins C."/>
            <person name="Moest M."/>
            <person name="Warren A I."/>
            <person name="Generalovic N T."/>
            <person name="Byers J.R.P. K."/>
            <person name="Montejo-Kovacevich G."/>
            <person name="Yen C E."/>
        </authorList>
    </citation>
    <scope>NUCLEOTIDE SEQUENCE [LARGE SCALE GENOMIC DNA]</scope>
</reference>